<dbReference type="AlphaFoldDB" id="A0A098EEC2"/>
<name>A0A098EEC2_ANAPH</name>
<dbReference type="Gene3D" id="3.40.50.2020">
    <property type="match status" value="1"/>
</dbReference>
<dbReference type="GO" id="GO:0000287">
    <property type="term" value="F:magnesium ion binding"/>
    <property type="evidence" value="ECO:0007669"/>
    <property type="project" value="UniProtKB-UniRule"/>
</dbReference>
<dbReference type="InterPro" id="IPR029057">
    <property type="entry name" value="PRTase-like"/>
</dbReference>
<keyword evidence="6 7" id="KW-0665">Pyrimidine biosynthesis</keyword>
<feature type="binding site" evidence="7">
    <location>
        <position position="160"/>
    </location>
    <ligand>
        <name>orotate</name>
        <dbReference type="ChEBI" id="CHEBI:30839"/>
    </ligand>
</feature>
<feature type="binding site" evidence="7">
    <location>
        <position position="132"/>
    </location>
    <ligand>
        <name>orotate</name>
        <dbReference type="ChEBI" id="CHEBI:30839"/>
    </ligand>
</feature>
<dbReference type="InterPro" id="IPR000836">
    <property type="entry name" value="PRTase_dom"/>
</dbReference>
<evidence type="ECO:0000256" key="2">
    <source>
        <dbReference type="ARBA" id="ARBA00011971"/>
    </source>
</evidence>
<dbReference type="NCBIfam" id="TIGR01367">
    <property type="entry name" value="pyrE_Therm"/>
    <property type="match status" value="1"/>
</dbReference>
<gene>
    <name evidence="7 9" type="primary">pyrE</name>
    <name evidence="9" type="ORF">ANAPHAGO_00166</name>
</gene>
<feature type="binding site" evidence="7">
    <location>
        <position position="105"/>
    </location>
    <ligand>
        <name>5-phospho-alpha-D-ribose 1-diphosphate</name>
        <dbReference type="ChEBI" id="CHEBI:58017"/>
        <note>ligand shared between dimeric partners</note>
    </ligand>
</feature>
<dbReference type="GO" id="GO:0019856">
    <property type="term" value="P:pyrimidine nucleobase biosynthetic process"/>
    <property type="evidence" value="ECO:0007669"/>
    <property type="project" value="InterPro"/>
</dbReference>
<evidence type="ECO:0000256" key="4">
    <source>
        <dbReference type="ARBA" id="ARBA00022679"/>
    </source>
</evidence>
<dbReference type="InterPro" id="IPR006273">
    <property type="entry name" value="Orotate_PRibTrfase_bac"/>
</dbReference>
<evidence type="ECO:0000256" key="1">
    <source>
        <dbReference type="ARBA" id="ARBA00004889"/>
    </source>
</evidence>
<dbReference type="GO" id="GO:0044205">
    <property type="term" value="P:'de novo' UMP biosynthetic process"/>
    <property type="evidence" value="ECO:0007669"/>
    <property type="project" value="UniProtKB-UniRule"/>
</dbReference>
<feature type="domain" description="Phosphoribosyltransferase" evidence="8">
    <location>
        <begin position="61"/>
        <end position="165"/>
    </location>
</feature>
<evidence type="ECO:0000259" key="8">
    <source>
        <dbReference type="Pfam" id="PF00156"/>
    </source>
</evidence>
<evidence type="ECO:0000256" key="7">
    <source>
        <dbReference type="HAMAP-Rule" id="MF_01208"/>
    </source>
</evidence>
<dbReference type="UniPathway" id="UPA00070">
    <property type="reaction ID" value="UER00119"/>
</dbReference>
<dbReference type="PANTHER" id="PTHR19278:SF9">
    <property type="entry name" value="URIDINE 5'-MONOPHOSPHATE SYNTHASE"/>
    <property type="match status" value="1"/>
</dbReference>
<keyword evidence="3 7" id="KW-0328">Glycosyltransferase</keyword>
<dbReference type="SUPFAM" id="SSF53271">
    <property type="entry name" value="PRTase-like"/>
    <property type="match status" value="1"/>
</dbReference>
<dbReference type="CDD" id="cd06223">
    <property type="entry name" value="PRTases_typeI"/>
    <property type="match status" value="1"/>
</dbReference>
<dbReference type="EC" id="2.4.2.10" evidence="2 7"/>
<comment type="catalytic activity">
    <reaction evidence="7">
        <text>orotidine 5'-phosphate + diphosphate = orotate + 5-phospho-alpha-D-ribose 1-diphosphate</text>
        <dbReference type="Rhea" id="RHEA:10380"/>
        <dbReference type="ChEBI" id="CHEBI:30839"/>
        <dbReference type="ChEBI" id="CHEBI:33019"/>
        <dbReference type="ChEBI" id="CHEBI:57538"/>
        <dbReference type="ChEBI" id="CHEBI:58017"/>
        <dbReference type="EC" id="2.4.2.10"/>
    </reaction>
</comment>
<keyword evidence="4 7" id="KW-0808">Transferase</keyword>
<dbReference type="Proteomes" id="UP000055047">
    <property type="component" value="Unassembled WGS sequence"/>
</dbReference>
<dbReference type="Pfam" id="PF00156">
    <property type="entry name" value="Pribosyltran"/>
    <property type="match status" value="1"/>
</dbReference>
<dbReference type="HAMAP" id="MF_01208">
    <property type="entry name" value="PyrE"/>
    <property type="match status" value="1"/>
</dbReference>
<reference evidence="9 10" key="1">
    <citation type="submission" date="2014-09" db="EMBL/GenBank/DDBJ databases">
        <authorList>
            <person name="Loux Valentin"/>
            <person name="Dugat Thibaut"/>
        </authorList>
    </citation>
    <scope>NUCLEOTIDE SEQUENCE [LARGE SCALE GENOMIC DNA]</scope>
    <source>
        <strain evidence="9 10">BOV-10_179</strain>
    </source>
</reference>
<evidence type="ECO:0000256" key="6">
    <source>
        <dbReference type="ARBA" id="ARBA00022975"/>
    </source>
</evidence>
<dbReference type="RefSeq" id="WP_081080897.1">
    <property type="nucleotide sequence ID" value="NZ_CCXQ01000047.1"/>
</dbReference>
<keyword evidence="5 7" id="KW-0460">Magnesium</keyword>
<comment type="subunit">
    <text evidence="7">Homodimer.</text>
</comment>
<comment type="function">
    <text evidence="7">Catalyzes the transfer of a ribosyl phosphate group from 5-phosphoribose 1-diphosphate to orotate, leading to the formation of orotidine monophosphate (OMP).</text>
</comment>
<comment type="similarity">
    <text evidence="7">Belongs to the purine/pyrimidine phosphoribosyltransferase family. PyrE subfamily.</text>
</comment>
<proteinExistence type="inferred from homology"/>
<dbReference type="InterPro" id="IPR023031">
    <property type="entry name" value="OPRT"/>
</dbReference>
<feature type="binding site" description="in other chain" evidence="7">
    <location>
        <begin position="128"/>
        <end position="136"/>
    </location>
    <ligand>
        <name>5-phospho-alpha-D-ribose 1-diphosphate</name>
        <dbReference type="ChEBI" id="CHEBI:58017"/>
        <note>ligand shared between dimeric partners</note>
    </ligand>
</feature>
<comment type="caution">
    <text evidence="7">Lacks conserved residue(s) required for the propagation of feature annotation.</text>
</comment>
<organism evidence="9 10">
    <name type="scientific">Anaplasma phagocytophilum</name>
    <name type="common">Ehrlichia phagocytophila</name>
    <dbReference type="NCBI Taxonomy" id="948"/>
    <lineage>
        <taxon>Bacteria</taxon>
        <taxon>Pseudomonadati</taxon>
        <taxon>Pseudomonadota</taxon>
        <taxon>Alphaproteobacteria</taxon>
        <taxon>Rickettsiales</taxon>
        <taxon>Anaplasmataceae</taxon>
        <taxon>Anaplasma</taxon>
        <taxon>phagocytophilum group</taxon>
    </lineage>
</organism>
<accession>A0A098EEC2</accession>
<sequence>MRVSETCINSENDVLNILMERSAILKGHFLLTSGLHTDTYIQCAKLHEVPSVCVLLCEALLKKARASGHEDLLNVDVIASPAIGGLMFGYEIARQLGVNFVFFERVDGCFTLRRGFNVAENAKVLIVEDVITTGKSSLAVINAVTALGGKVAGELSIVTRAKDVDMPVPVVSLLSLDIKNYREEEVPDFLAQIPISKPGSNFIK</sequence>
<evidence type="ECO:0000313" key="9">
    <source>
        <dbReference type="EMBL" id="CEG20643.1"/>
    </source>
</evidence>
<protein>
    <recommendedName>
        <fullName evidence="2 7">Orotate phosphoribosyltransferase</fullName>
        <shortName evidence="7">OPRT</shortName>
        <shortName evidence="7">OPRTase</shortName>
        <ecNumber evidence="2 7">2.4.2.10</ecNumber>
    </recommendedName>
</protein>
<dbReference type="PANTHER" id="PTHR19278">
    <property type="entry name" value="OROTATE PHOSPHORIBOSYLTRANSFERASE"/>
    <property type="match status" value="1"/>
</dbReference>
<dbReference type="EMBL" id="CCXQ01000047">
    <property type="protein sequence ID" value="CEG20643.1"/>
    <property type="molecule type" value="Genomic_DNA"/>
</dbReference>
<dbReference type="GO" id="GO:0004588">
    <property type="term" value="F:orotate phosphoribosyltransferase activity"/>
    <property type="evidence" value="ECO:0007669"/>
    <property type="project" value="UniProtKB-UniRule"/>
</dbReference>
<evidence type="ECO:0000256" key="5">
    <source>
        <dbReference type="ARBA" id="ARBA00022842"/>
    </source>
</evidence>
<evidence type="ECO:0000256" key="3">
    <source>
        <dbReference type="ARBA" id="ARBA00022676"/>
    </source>
</evidence>
<comment type="pathway">
    <text evidence="1 7">Pyrimidine metabolism; UMP biosynthesis via de novo pathway; UMP from orotate: step 1/2.</text>
</comment>
<comment type="cofactor">
    <cofactor evidence="7">
        <name>Mg(2+)</name>
        <dbReference type="ChEBI" id="CHEBI:18420"/>
    </cofactor>
</comment>
<evidence type="ECO:0000313" key="10">
    <source>
        <dbReference type="Proteomes" id="UP000055047"/>
    </source>
</evidence>